<dbReference type="GO" id="GO:0005886">
    <property type="term" value="C:plasma membrane"/>
    <property type="evidence" value="ECO:0007669"/>
    <property type="project" value="UniProtKB-SubCell"/>
</dbReference>
<keyword evidence="4 6" id="KW-1133">Transmembrane helix</keyword>
<evidence type="ECO:0000259" key="7">
    <source>
        <dbReference type="Pfam" id="PF04039"/>
    </source>
</evidence>
<gene>
    <name evidence="8" type="ORF">METZ01_LOCUS40985</name>
</gene>
<feature type="transmembrane region" description="Helical" evidence="6">
    <location>
        <begin position="34"/>
        <end position="52"/>
    </location>
</feature>
<evidence type="ECO:0000256" key="5">
    <source>
        <dbReference type="ARBA" id="ARBA00023136"/>
    </source>
</evidence>
<accession>A0A381R8V9</accession>
<dbReference type="AlphaFoldDB" id="A0A381R8V9"/>
<evidence type="ECO:0000313" key="8">
    <source>
        <dbReference type="EMBL" id="SUZ88131.1"/>
    </source>
</evidence>
<feature type="transmembrane region" description="Helical" evidence="6">
    <location>
        <begin position="68"/>
        <end position="87"/>
    </location>
</feature>
<organism evidence="8">
    <name type="scientific">marine metagenome</name>
    <dbReference type="NCBI Taxonomy" id="408172"/>
    <lineage>
        <taxon>unclassified sequences</taxon>
        <taxon>metagenomes</taxon>
        <taxon>ecological metagenomes</taxon>
    </lineage>
</organism>
<evidence type="ECO:0000256" key="2">
    <source>
        <dbReference type="ARBA" id="ARBA00022475"/>
    </source>
</evidence>
<dbReference type="InterPro" id="IPR050622">
    <property type="entry name" value="CPA3_antiporter_subunitB"/>
</dbReference>
<proteinExistence type="predicted"/>
<keyword evidence="5 6" id="KW-0472">Membrane</keyword>
<protein>
    <recommendedName>
        <fullName evidence="7">Na+/H+ antiporter MnhB subunit-related protein domain-containing protein</fullName>
    </recommendedName>
</protein>
<keyword evidence="3 6" id="KW-0812">Transmembrane</keyword>
<keyword evidence="2" id="KW-1003">Cell membrane</keyword>
<dbReference type="InterPro" id="IPR007182">
    <property type="entry name" value="MnhB"/>
</dbReference>
<evidence type="ECO:0000256" key="3">
    <source>
        <dbReference type="ARBA" id="ARBA00022692"/>
    </source>
</evidence>
<dbReference type="EMBL" id="UINC01001756">
    <property type="protein sequence ID" value="SUZ88131.1"/>
    <property type="molecule type" value="Genomic_DNA"/>
</dbReference>
<comment type="subcellular location">
    <subcellularLocation>
        <location evidence="1">Cell membrane</location>
        <topology evidence="1">Multi-pass membrane protein</topology>
    </subcellularLocation>
</comment>
<name>A0A381R8V9_9ZZZZ</name>
<dbReference type="PANTHER" id="PTHR33932:SF4">
    <property type="entry name" value="NA(+)_H(+) ANTIPORTER SUBUNIT B"/>
    <property type="match status" value="1"/>
</dbReference>
<feature type="transmembrane region" description="Helical" evidence="6">
    <location>
        <begin position="107"/>
        <end position="130"/>
    </location>
</feature>
<evidence type="ECO:0000256" key="4">
    <source>
        <dbReference type="ARBA" id="ARBA00022989"/>
    </source>
</evidence>
<evidence type="ECO:0000256" key="6">
    <source>
        <dbReference type="SAM" id="Phobius"/>
    </source>
</evidence>
<dbReference type="Pfam" id="PF04039">
    <property type="entry name" value="MnhB"/>
    <property type="match status" value="1"/>
</dbReference>
<feature type="domain" description="Na+/H+ antiporter MnhB subunit-related protein" evidence="7">
    <location>
        <begin position="5"/>
        <end position="127"/>
    </location>
</feature>
<sequence length="139" mass="14538">MSSVILRTAVRFILPLTFLYAAYAALKGHNGPGGGFIAGLIASVGLCTYRMSYGDRAFHRLLPIHPRWLVFVGLGLAAGVAALPLLFGQPLLRSASTTLHLGGADVHLVSATAFDLGVLLVVVGVAVGMISRLGEELDL</sequence>
<dbReference type="PANTHER" id="PTHR33932">
    <property type="entry name" value="NA(+)/H(+) ANTIPORTER SUBUNIT B"/>
    <property type="match status" value="1"/>
</dbReference>
<reference evidence="8" key="1">
    <citation type="submission" date="2018-05" db="EMBL/GenBank/DDBJ databases">
        <authorList>
            <person name="Lanie J.A."/>
            <person name="Ng W.-L."/>
            <person name="Kazmierczak K.M."/>
            <person name="Andrzejewski T.M."/>
            <person name="Davidsen T.M."/>
            <person name="Wayne K.J."/>
            <person name="Tettelin H."/>
            <person name="Glass J.I."/>
            <person name="Rusch D."/>
            <person name="Podicherti R."/>
            <person name="Tsui H.-C.T."/>
            <person name="Winkler M.E."/>
        </authorList>
    </citation>
    <scope>NUCLEOTIDE SEQUENCE</scope>
</reference>
<evidence type="ECO:0000256" key="1">
    <source>
        <dbReference type="ARBA" id="ARBA00004651"/>
    </source>
</evidence>